<dbReference type="Proteomes" id="UP000737171">
    <property type="component" value="Unassembled WGS sequence"/>
</dbReference>
<accession>A0ABX2EES8</accession>
<name>A0ABX2EES8_9BURK</name>
<organism evidence="2 3">
    <name type="scientific">Pseudaquabacterium terrae</name>
    <dbReference type="NCBI Taxonomy" id="2732868"/>
    <lineage>
        <taxon>Bacteria</taxon>
        <taxon>Pseudomonadati</taxon>
        <taxon>Pseudomonadota</taxon>
        <taxon>Betaproteobacteria</taxon>
        <taxon>Burkholderiales</taxon>
        <taxon>Sphaerotilaceae</taxon>
        <taxon>Pseudaquabacterium</taxon>
    </lineage>
</organism>
<evidence type="ECO:0000256" key="1">
    <source>
        <dbReference type="SAM" id="MobiDB-lite"/>
    </source>
</evidence>
<feature type="compositionally biased region" description="Basic and acidic residues" evidence="1">
    <location>
        <begin position="964"/>
        <end position="976"/>
    </location>
</feature>
<reference evidence="2 3" key="1">
    <citation type="submission" date="2020-05" db="EMBL/GenBank/DDBJ databases">
        <title>Aquincola sp. isolate from soil.</title>
        <authorList>
            <person name="Han J."/>
            <person name="Kim D.-U."/>
        </authorList>
    </citation>
    <scope>NUCLEOTIDE SEQUENCE [LARGE SCALE GENOMIC DNA]</scope>
    <source>
        <strain evidence="2 3">S2</strain>
    </source>
</reference>
<sequence>MALNELLHKLPDVVPLIPGSGVQFLDFGFSIDKHGGMPTEWGFHDPHTTLNNDRSPRLARRGDEEVPRDVVESYSVDIKALEQMFDRTWMPLPLLRREAHGFYRGPTNWVRGYLAKLDTPDDDGHHYRLVLAADTTLLEFVENEAYLAPCPGDARTGQEFALPGPKDNIDWFYAEDWLKDWCLETFKDMLAREERKRRRFSLRALSNDEIHEQMQGSNEHIARYRAYVDLLYALDILPAFQLVDRITEPRTPPIDVDLVLDLGNSRSCGLLIESDPEQLGVDITKSVKLQLRDLSRAEQVYAEPFPSRFEFARAQFGRDHLSVRSGRSEAFGWPTVVRVGLEAQRLAAQRSGTEGSSGLSSPKRYLWDEDARRDSWRFNTAANGNGGQSDLAHGVMFTTLVNDLGEPLHRISDVALATDPDRGFPAIRALYSRRNLTAFALAEIFVQAIAMMNSPMHRLRRPTNAHLPRRLRRVIMTMPTAMPLAERAILKEQAQAACDMAYLSLGLAEVHYDDDGSKRLKYTLEGRTRADNDAAGPEVKLQWDEATATQAVYLYTQVARNYSGDAKAFFDDLRHPLNRNGPTGANTLRLATIDIGGGTTDLVVTSIAVDGSGANVTLTPFQEFREGFNLAGDEALLRVVREHVIRPIRDKLVECGFGERADFVLNRLLGGDHSEMKAVDYVRRQQFATQIAAPIALGLLEDYESFNVLDPGAATTRPFADFFNADNQPSEELLQHFNAEVSKLGRREFKLQDMEFTVSPADVDRTVRSVFMDMLQALGEIVQRYRCDVLILSGRTSRLPAVQAILEESAALPTHRILPLHQFRVGPWYPFHDHRYTVGDPKTTAAVGAMICLLGNGQLQNFNFRSDQLRPRSTARYFGKLDQNDRLRQADEFYNNLDLDRADYDVPETPFEFRGPMPLGFRQLPVDRWPATRLYSIDYSSPEFASRLNPRTPLSVTLKRQRAKSKEDKETGERYDENPTLAIHAIVDPEGKTVPNIGLHLRLQTLNNAQGYWLDTGILLGN</sequence>
<dbReference type="PIRSF" id="PIRSF034585">
    <property type="entry name" value="SrfB"/>
    <property type="match status" value="1"/>
</dbReference>
<evidence type="ECO:0000313" key="2">
    <source>
        <dbReference type="EMBL" id="NRF67105.1"/>
    </source>
</evidence>
<dbReference type="SUPFAM" id="SSF53067">
    <property type="entry name" value="Actin-like ATPase domain"/>
    <property type="match status" value="1"/>
</dbReference>
<proteinExistence type="predicted"/>
<dbReference type="InterPro" id="IPR009216">
    <property type="entry name" value="Virulence_factor_SrfB"/>
</dbReference>
<protein>
    <submittedName>
        <fullName evidence="2">Virulence factor SrfB</fullName>
    </submittedName>
</protein>
<gene>
    <name evidence="2" type="ORF">HLB44_08940</name>
</gene>
<evidence type="ECO:0000313" key="3">
    <source>
        <dbReference type="Proteomes" id="UP000737171"/>
    </source>
</evidence>
<dbReference type="InterPro" id="IPR043129">
    <property type="entry name" value="ATPase_NBD"/>
</dbReference>
<keyword evidence="3" id="KW-1185">Reference proteome</keyword>
<comment type="caution">
    <text evidence="2">The sequence shown here is derived from an EMBL/GenBank/DDBJ whole genome shotgun (WGS) entry which is preliminary data.</text>
</comment>
<dbReference type="RefSeq" id="WP_173122188.1">
    <property type="nucleotide sequence ID" value="NZ_JABRWJ010000002.1"/>
</dbReference>
<dbReference type="Pfam" id="PF07520">
    <property type="entry name" value="SrfB"/>
    <property type="match status" value="1"/>
</dbReference>
<dbReference type="EMBL" id="JABRWJ010000002">
    <property type="protein sequence ID" value="NRF67105.1"/>
    <property type="molecule type" value="Genomic_DNA"/>
</dbReference>
<feature type="region of interest" description="Disordered" evidence="1">
    <location>
        <begin position="956"/>
        <end position="976"/>
    </location>
</feature>